<dbReference type="InterPro" id="IPR037401">
    <property type="entry name" value="SnoaL-like"/>
</dbReference>
<keyword evidence="4" id="KW-1185">Reference proteome</keyword>
<feature type="region of interest" description="Disordered" evidence="1">
    <location>
        <begin position="1"/>
        <end position="20"/>
    </location>
</feature>
<feature type="domain" description="SnoaL-like" evidence="2">
    <location>
        <begin position="32"/>
        <end position="159"/>
    </location>
</feature>
<dbReference type="eggNOG" id="COG5517">
    <property type="taxonomic scope" value="Bacteria"/>
</dbReference>
<reference evidence="3 4" key="1">
    <citation type="journal article" date="2010" name="Genome Biol. Evol.">
        <title>The sequence of a 1.8-mb bacterial linear plasmid reveals a rich evolutionary reservoir of secondary metabolic pathways.</title>
        <authorList>
            <person name="Medema M.H."/>
            <person name="Trefzer A."/>
            <person name="Kovalchuk A."/>
            <person name="van den Berg M."/>
            <person name="Mueller U."/>
            <person name="Heijne W."/>
            <person name="Wu L."/>
            <person name="Alam M.T."/>
            <person name="Ronning C.M."/>
            <person name="Nierman W.C."/>
            <person name="Bovenberg R.A.L."/>
            <person name="Breitling R."/>
            <person name="Takano E."/>
        </authorList>
    </citation>
    <scope>NUCLEOTIDE SEQUENCE [LARGE SCALE GENOMIC DNA]</scope>
    <source>
        <strain evidence="4">ATCC 27064 / DSM 738 / JCM 4710 / NBRC 13307 / NCIMB 12785 / NRRL 3585 / VKM Ac-602</strain>
    </source>
</reference>
<proteinExistence type="predicted"/>
<dbReference type="STRING" id="1901.BB341_25005"/>
<evidence type="ECO:0000313" key="3">
    <source>
        <dbReference type="EMBL" id="EFG05654.1"/>
    </source>
</evidence>
<name>E2PU35_STRCL</name>
<dbReference type="EMBL" id="CM000913">
    <property type="protein sequence ID" value="EFG05654.1"/>
    <property type="molecule type" value="Genomic_DNA"/>
</dbReference>
<sequence length="196" mass="20384">PGPRVSPGARLLAPGRGGADTEAMTQRVDLATVLDRLAIDDLISGYAAAVDDGDWAAFRALFTEDARIDYRGAGGIAAPAAEAAAWVARAMTLFPVRQHLIVNRRLRLQDLGGYPGDSAEVRADYLNPMGRASGDTHVSGGRYAFGAVRTDAGWRLSSLVIEEKWRQGPGPRAEGGQGGGTDSGLGAEPREAAGGG</sequence>
<dbReference type="InterPro" id="IPR032710">
    <property type="entry name" value="NTF2-like_dom_sf"/>
</dbReference>
<gene>
    <name evidence="3" type="ORF">SCLAV_0578</name>
</gene>
<dbReference type="Pfam" id="PF13577">
    <property type="entry name" value="SnoaL_4"/>
    <property type="match status" value="1"/>
</dbReference>
<protein>
    <recommendedName>
        <fullName evidence="2">SnoaL-like domain-containing protein</fullName>
    </recommendedName>
</protein>
<evidence type="ECO:0000313" key="4">
    <source>
        <dbReference type="Proteomes" id="UP000002357"/>
    </source>
</evidence>
<feature type="compositionally biased region" description="Gly residues" evidence="1">
    <location>
        <begin position="173"/>
        <end position="183"/>
    </location>
</feature>
<dbReference type="Gene3D" id="3.10.450.50">
    <property type="match status" value="1"/>
</dbReference>
<feature type="non-terminal residue" evidence="3">
    <location>
        <position position="1"/>
    </location>
</feature>
<evidence type="ECO:0000259" key="2">
    <source>
        <dbReference type="Pfam" id="PF13577"/>
    </source>
</evidence>
<feature type="region of interest" description="Disordered" evidence="1">
    <location>
        <begin position="165"/>
        <end position="196"/>
    </location>
</feature>
<dbReference type="SUPFAM" id="SSF54427">
    <property type="entry name" value="NTF2-like"/>
    <property type="match status" value="1"/>
</dbReference>
<dbReference type="AlphaFoldDB" id="E2PU35"/>
<evidence type="ECO:0000256" key="1">
    <source>
        <dbReference type="SAM" id="MobiDB-lite"/>
    </source>
</evidence>
<dbReference type="Proteomes" id="UP000002357">
    <property type="component" value="Chromosome"/>
</dbReference>
<organism evidence="3 4">
    <name type="scientific">Streptomyces clavuligerus</name>
    <dbReference type="NCBI Taxonomy" id="1901"/>
    <lineage>
        <taxon>Bacteria</taxon>
        <taxon>Bacillati</taxon>
        <taxon>Actinomycetota</taxon>
        <taxon>Actinomycetes</taxon>
        <taxon>Kitasatosporales</taxon>
        <taxon>Streptomycetaceae</taxon>
        <taxon>Streptomyces</taxon>
    </lineage>
</organism>
<accession>E2PU35</accession>